<sequence length="368" mass="40090">MGIEGLTVISIGGLGVSGATLAYLLAREGFKVEAFDVARGYKKACGDALTLKPFTEEIARATRSVVTLVTRYIIAVNGEVVQDLSLKPPPWAIVDKALLVSRLREMAEAEGAELKAGSWPGPAGGRLSVDARGPLADPVKDAVFLYRVYSKAEWEPDTVYLDFNVRDRGVYWVFPADGEGRLVNIGAGFEGVWSGREVEMRIARLHKTLLGSTLEPVDRRGAPMQLFAPLRLYHEGVFKVGEAGGFLLRTGGEGNRPGMLSALHLARAIASAGLEDESRILAYYRLYSAGLADEVRVSKILLSIVRRSSTREASRLLKSLPPSFWERFVRAQVTSTYLIRLLIRPSVAFGVARALLSYSALRAPPQAS</sequence>
<accession>A0A401HBL6</accession>
<dbReference type="Proteomes" id="UP000291213">
    <property type="component" value="Unassembled WGS sequence"/>
</dbReference>
<proteinExistence type="predicted"/>
<reference evidence="2 3" key="1">
    <citation type="submission" date="2017-02" db="EMBL/GenBank/DDBJ databases">
        <title>isolation and characterization of a novel temperate virus Aeropyrum globular virus 1 infecting hyperthermophilic archaeon Aeropyrum.</title>
        <authorList>
            <person name="Yumiya M."/>
            <person name="Yoshida T."/>
            <person name="Sako Y."/>
        </authorList>
    </citation>
    <scope>NUCLEOTIDE SEQUENCE [LARGE SCALE GENOMIC DNA]</scope>
    <source>
        <strain evidence="2 3">YK1-12-2013</strain>
    </source>
</reference>
<protein>
    <recommendedName>
        <fullName evidence="4">Dehydrogenase</fullName>
    </recommendedName>
</protein>
<dbReference type="AlphaFoldDB" id="A0A401HBL6"/>
<comment type="caution">
    <text evidence="2">The sequence shown here is derived from an EMBL/GenBank/DDBJ whole genome shotgun (WGS) entry which is preliminary data.</text>
</comment>
<dbReference type="PANTHER" id="PTHR42685">
    <property type="entry name" value="GERANYLGERANYL DIPHOSPHATE REDUCTASE"/>
    <property type="match status" value="1"/>
</dbReference>
<evidence type="ECO:0000313" key="3">
    <source>
        <dbReference type="Proteomes" id="UP000291213"/>
    </source>
</evidence>
<organism evidence="2 3">
    <name type="scientific">Aeropyrum pernix</name>
    <dbReference type="NCBI Taxonomy" id="56636"/>
    <lineage>
        <taxon>Archaea</taxon>
        <taxon>Thermoproteota</taxon>
        <taxon>Thermoprotei</taxon>
        <taxon>Desulfurococcales</taxon>
        <taxon>Desulfurococcaceae</taxon>
        <taxon>Aeropyrum</taxon>
    </lineage>
</organism>
<name>A0A401HBL6_AERPX</name>
<dbReference type="RefSeq" id="WP_131160694.1">
    <property type="nucleotide sequence ID" value="NZ_BDMD01000098.1"/>
</dbReference>
<keyword evidence="1" id="KW-1133">Transmembrane helix</keyword>
<keyword evidence="1" id="KW-0472">Membrane</keyword>
<dbReference type="Gene3D" id="3.50.50.60">
    <property type="entry name" value="FAD/NAD(P)-binding domain"/>
    <property type="match status" value="2"/>
</dbReference>
<evidence type="ECO:0008006" key="4">
    <source>
        <dbReference type="Google" id="ProtNLM"/>
    </source>
</evidence>
<dbReference type="EMBL" id="BDMD01000098">
    <property type="protein sequence ID" value="GBF09762.1"/>
    <property type="molecule type" value="Genomic_DNA"/>
</dbReference>
<gene>
    <name evidence="2" type="ORF">apy_14870</name>
</gene>
<evidence type="ECO:0000313" key="2">
    <source>
        <dbReference type="EMBL" id="GBF09762.1"/>
    </source>
</evidence>
<dbReference type="PANTHER" id="PTHR42685:SF20">
    <property type="entry name" value="HYDROGENASE, PUTATIVE-RELATED"/>
    <property type="match status" value="1"/>
</dbReference>
<dbReference type="SUPFAM" id="SSF51905">
    <property type="entry name" value="FAD/NAD(P)-binding domain"/>
    <property type="match status" value="1"/>
</dbReference>
<evidence type="ECO:0000256" key="1">
    <source>
        <dbReference type="SAM" id="Phobius"/>
    </source>
</evidence>
<dbReference type="OrthoDB" id="6062at2157"/>
<keyword evidence="1" id="KW-0812">Transmembrane</keyword>
<dbReference type="InterPro" id="IPR036188">
    <property type="entry name" value="FAD/NAD-bd_sf"/>
</dbReference>
<dbReference type="InterPro" id="IPR050407">
    <property type="entry name" value="Geranylgeranyl_reductase"/>
</dbReference>
<feature type="transmembrane region" description="Helical" evidence="1">
    <location>
        <begin position="6"/>
        <end position="26"/>
    </location>
</feature>